<gene>
    <name evidence="2" type="ORF">SAMN05421512_101144</name>
</gene>
<dbReference type="SUPFAM" id="SSF53067">
    <property type="entry name" value="Actin-like ATPase domain"/>
    <property type="match status" value="1"/>
</dbReference>
<evidence type="ECO:0000313" key="3">
    <source>
        <dbReference type="Proteomes" id="UP000219331"/>
    </source>
</evidence>
<organism evidence="2 3">
    <name type="scientific">Stappia indica</name>
    <dbReference type="NCBI Taxonomy" id="538381"/>
    <lineage>
        <taxon>Bacteria</taxon>
        <taxon>Pseudomonadati</taxon>
        <taxon>Pseudomonadota</taxon>
        <taxon>Alphaproteobacteria</taxon>
        <taxon>Hyphomicrobiales</taxon>
        <taxon>Stappiaceae</taxon>
        <taxon>Stappia</taxon>
    </lineage>
</organism>
<evidence type="ECO:0000313" key="2">
    <source>
        <dbReference type="EMBL" id="SOB89236.1"/>
    </source>
</evidence>
<dbReference type="Pfam" id="PF00480">
    <property type="entry name" value="ROK"/>
    <property type="match status" value="1"/>
</dbReference>
<dbReference type="PANTHER" id="PTHR18964:SF169">
    <property type="entry name" value="N-ACETYLMANNOSAMINE KINASE"/>
    <property type="match status" value="1"/>
</dbReference>
<dbReference type="InterPro" id="IPR036390">
    <property type="entry name" value="WH_DNA-bd_sf"/>
</dbReference>
<dbReference type="PANTHER" id="PTHR18964">
    <property type="entry name" value="ROK (REPRESSOR, ORF, KINASE) FAMILY"/>
    <property type="match status" value="1"/>
</dbReference>
<dbReference type="EMBL" id="OBML01000001">
    <property type="protein sequence ID" value="SOB89236.1"/>
    <property type="molecule type" value="Genomic_DNA"/>
</dbReference>
<evidence type="ECO:0000256" key="1">
    <source>
        <dbReference type="SAM" id="MobiDB-lite"/>
    </source>
</evidence>
<dbReference type="OrthoDB" id="49685at2"/>
<dbReference type="GO" id="GO:0009384">
    <property type="term" value="F:N-acylmannosamine kinase activity"/>
    <property type="evidence" value="ECO:0007669"/>
    <property type="project" value="TreeGrafter"/>
</dbReference>
<dbReference type="InterPro" id="IPR043129">
    <property type="entry name" value="ATPase_NBD"/>
</dbReference>
<dbReference type="InterPro" id="IPR000600">
    <property type="entry name" value="ROK"/>
</dbReference>
<protein>
    <submittedName>
        <fullName evidence="2">Sugar kinase of the NBD/HSP70 family, may contain an N-terminal HTH domain</fullName>
    </submittedName>
</protein>
<reference evidence="2 3" key="1">
    <citation type="submission" date="2017-08" db="EMBL/GenBank/DDBJ databases">
        <authorList>
            <person name="de Groot N.N."/>
        </authorList>
    </citation>
    <scope>NUCLEOTIDE SEQUENCE [LARGE SCALE GENOMIC DNA]</scope>
    <source>
        <strain evidence="2 3">USBA 352</strain>
    </source>
</reference>
<dbReference type="GO" id="GO:0019262">
    <property type="term" value="P:N-acetylneuraminate catabolic process"/>
    <property type="evidence" value="ECO:0007669"/>
    <property type="project" value="TreeGrafter"/>
</dbReference>
<accession>A0A285R536</accession>
<dbReference type="STRING" id="538381.GCA_001696535_01226"/>
<keyword evidence="2" id="KW-0808">Transferase</keyword>
<keyword evidence="3" id="KW-1185">Reference proteome</keyword>
<feature type="region of interest" description="Disordered" evidence="1">
    <location>
        <begin position="401"/>
        <end position="432"/>
    </location>
</feature>
<dbReference type="SUPFAM" id="SSF46785">
    <property type="entry name" value="Winged helix' DNA-binding domain"/>
    <property type="match status" value="1"/>
</dbReference>
<dbReference type="RefSeq" id="WP_067217148.1">
    <property type="nucleotide sequence ID" value="NZ_MBQE01000001.1"/>
</dbReference>
<dbReference type="Proteomes" id="UP000219331">
    <property type="component" value="Unassembled WGS sequence"/>
</dbReference>
<sequence length="432" mass="46199">MARRPLVGQGSNSVQLRRYNERIVLQVLRRVGEASKADLARLAQLTNAAIGGIIQDLTASGLIETLGKRHDGGRGQPATMLRLSATGAYGFGVRIDRTSIETVLADFSGRIIGRQSHDRFLPEPERVVDIVARDIAMLLRLISPQEHARIAGVGVAMPFNLGSWLHELGLPKANFHLWDDIDFKQMLEEAVDFPVFSENDGTAAAIAELFSGAGRHADDFLYLFLGPAIGGGVVYGGDCVKGVQGNAGDVAMIPVPRSRLASAPAPRGEMDILLTRASISALKRHLAHHGIEAETRDDLERAAESGHPAVEEWLADCVAALTPAIWSAISLIDVPLVVIDFDIDGGLPQRLIDELTRALALAAPQSRVPPRLRRGSFGQDAGAAGAANLPIFFNYSPRTAIPTANEGKRGAADAAARKARKDVEPAQDGRPA</sequence>
<proteinExistence type="predicted"/>
<dbReference type="AlphaFoldDB" id="A0A285R536"/>
<name>A0A285R536_9HYPH</name>
<keyword evidence="2" id="KW-0418">Kinase</keyword>
<dbReference type="Gene3D" id="3.30.420.40">
    <property type="match status" value="2"/>
</dbReference>
<dbReference type="Gene3D" id="1.10.10.10">
    <property type="entry name" value="Winged helix-like DNA-binding domain superfamily/Winged helix DNA-binding domain"/>
    <property type="match status" value="1"/>
</dbReference>
<dbReference type="InterPro" id="IPR036388">
    <property type="entry name" value="WH-like_DNA-bd_sf"/>
</dbReference>